<keyword evidence="2" id="KW-0805">Transcription regulation</keyword>
<dbReference type="InterPro" id="IPR036390">
    <property type="entry name" value="WH_DNA-bd_sf"/>
</dbReference>
<protein>
    <submittedName>
        <fullName evidence="6">LysR family transcriptional regulator</fullName>
    </submittedName>
</protein>
<proteinExistence type="inferred from homology"/>
<evidence type="ECO:0000256" key="4">
    <source>
        <dbReference type="ARBA" id="ARBA00023163"/>
    </source>
</evidence>
<dbReference type="PANTHER" id="PTHR30126:SF88">
    <property type="entry name" value="TRANSCRIPTIONAL REGULATOR-RELATED"/>
    <property type="match status" value="1"/>
</dbReference>
<reference evidence="6" key="1">
    <citation type="submission" date="2020-04" db="EMBL/GenBank/DDBJ databases">
        <title>Genome Sequencing for Pseudoaltermonas arctica.</title>
        <authorList>
            <person name="Elkins N.S."/>
        </authorList>
    </citation>
    <scope>NUCLEOTIDE SEQUENCE [LARGE SCALE GENOMIC DNA]</scope>
    <source>
        <strain evidence="6">NEC-BIFX-2020_0012</strain>
    </source>
</reference>
<dbReference type="SUPFAM" id="SSF46785">
    <property type="entry name" value="Winged helix' DNA-binding domain"/>
    <property type="match status" value="1"/>
</dbReference>
<dbReference type="InterPro" id="IPR036388">
    <property type="entry name" value="WH-like_DNA-bd_sf"/>
</dbReference>
<name>A0A7Y0DQT0_9GAMM</name>
<keyword evidence="4" id="KW-0804">Transcription</keyword>
<dbReference type="Gene3D" id="3.40.190.290">
    <property type="match status" value="1"/>
</dbReference>
<keyword evidence="3" id="KW-0238">DNA-binding</keyword>
<comment type="caution">
    <text evidence="6">The sequence shown here is derived from an EMBL/GenBank/DDBJ whole genome shotgun (WGS) entry which is preliminary data.</text>
</comment>
<dbReference type="PROSITE" id="PS50931">
    <property type="entry name" value="HTH_LYSR"/>
    <property type="match status" value="1"/>
</dbReference>
<dbReference type="Pfam" id="PF03466">
    <property type="entry name" value="LysR_substrate"/>
    <property type="match status" value="1"/>
</dbReference>
<evidence type="ECO:0000256" key="1">
    <source>
        <dbReference type="ARBA" id="ARBA00009437"/>
    </source>
</evidence>
<evidence type="ECO:0000313" key="6">
    <source>
        <dbReference type="EMBL" id="NMM39942.1"/>
    </source>
</evidence>
<gene>
    <name evidence="6" type="ORF">HHO47_03565</name>
</gene>
<evidence type="ECO:0000259" key="5">
    <source>
        <dbReference type="PROSITE" id="PS50931"/>
    </source>
</evidence>
<dbReference type="Gene3D" id="1.10.10.10">
    <property type="entry name" value="Winged helix-like DNA-binding domain superfamily/Winged helix DNA-binding domain"/>
    <property type="match status" value="1"/>
</dbReference>
<evidence type="ECO:0000256" key="2">
    <source>
        <dbReference type="ARBA" id="ARBA00023015"/>
    </source>
</evidence>
<dbReference type="Pfam" id="PF00126">
    <property type="entry name" value="HTH_1"/>
    <property type="match status" value="1"/>
</dbReference>
<evidence type="ECO:0000256" key="3">
    <source>
        <dbReference type="ARBA" id="ARBA00023125"/>
    </source>
</evidence>
<dbReference type="EMBL" id="JABBMT010000003">
    <property type="protein sequence ID" value="NMM39942.1"/>
    <property type="molecule type" value="Genomic_DNA"/>
</dbReference>
<evidence type="ECO:0000313" key="7">
    <source>
        <dbReference type="Proteomes" id="UP000570493"/>
    </source>
</evidence>
<accession>A0A7Y0DQT0</accession>
<dbReference type="InterPro" id="IPR005119">
    <property type="entry name" value="LysR_subst-bd"/>
</dbReference>
<dbReference type="AlphaFoldDB" id="A0A7Y0DQT0"/>
<dbReference type="GO" id="GO:0000976">
    <property type="term" value="F:transcription cis-regulatory region binding"/>
    <property type="evidence" value="ECO:0007669"/>
    <property type="project" value="TreeGrafter"/>
</dbReference>
<dbReference type="SUPFAM" id="SSF53850">
    <property type="entry name" value="Periplasmic binding protein-like II"/>
    <property type="match status" value="1"/>
</dbReference>
<feature type="domain" description="HTH lysR-type" evidence="5">
    <location>
        <begin position="4"/>
        <end position="61"/>
    </location>
</feature>
<dbReference type="PANTHER" id="PTHR30126">
    <property type="entry name" value="HTH-TYPE TRANSCRIPTIONAL REGULATOR"/>
    <property type="match status" value="1"/>
</dbReference>
<dbReference type="GO" id="GO:0003700">
    <property type="term" value="F:DNA-binding transcription factor activity"/>
    <property type="evidence" value="ECO:0007669"/>
    <property type="project" value="InterPro"/>
</dbReference>
<dbReference type="Proteomes" id="UP000570493">
    <property type="component" value="Unassembled WGS sequence"/>
</dbReference>
<dbReference type="InterPro" id="IPR000847">
    <property type="entry name" value="LysR_HTH_N"/>
</dbReference>
<dbReference type="RefSeq" id="WP_169018964.1">
    <property type="nucleotide sequence ID" value="NZ_JABBMT010000003.1"/>
</dbReference>
<sequence length="309" mass="35001">MLRVTLEQWRMFIAVVEYGGFNPAAIEVHKSQSSIFNAVKKIEQSLSLKLFKLEGRKTVPTTSGTRVYEQACSLLETAKKIEVSERSNIYKDKVLRVAVDEMLPRALLNKALNKTSALLPDLRIELINSSSEISTSLVEHKDVDVAISSHYSSNIYCQELCKMELILAVNTTHPLNSLNRELKIEELNSHRQIVLQQCRKLQHRNLYCPNDSKYWTANNLRLCIDMVIEGMGYAWLPLATITKELNTGTLTSLDLFDKQARMVSLYLLHGNYQNLEPEAQAFLKEVQKQFSSGAVKVSSELTSSGFLQT</sequence>
<keyword evidence="7" id="KW-1185">Reference proteome</keyword>
<organism evidence="6 7">
    <name type="scientific">Pseudoalteromonas arctica</name>
    <dbReference type="NCBI Taxonomy" id="394751"/>
    <lineage>
        <taxon>Bacteria</taxon>
        <taxon>Pseudomonadati</taxon>
        <taxon>Pseudomonadota</taxon>
        <taxon>Gammaproteobacteria</taxon>
        <taxon>Alteromonadales</taxon>
        <taxon>Pseudoalteromonadaceae</taxon>
        <taxon>Pseudoalteromonas</taxon>
    </lineage>
</organism>
<dbReference type="CDD" id="cd05466">
    <property type="entry name" value="PBP2_LTTR_substrate"/>
    <property type="match status" value="1"/>
</dbReference>
<comment type="similarity">
    <text evidence="1">Belongs to the LysR transcriptional regulatory family.</text>
</comment>